<keyword evidence="10" id="KW-0807">Transducer</keyword>
<comment type="subcellular location">
    <subcellularLocation>
        <location evidence="1">Cell membrane</location>
        <topology evidence="1">Multi-pass membrane protein</topology>
    </subcellularLocation>
</comment>
<dbReference type="RefSeq" id="XP_007531512.1">
    <property type="nucleotide sequence ID" value="XM_007531450.2"/>
</dbReference>
<dbReference type="GO" id="GO:0019722">
    <property type="term" value="P:calcium-mediated signaling"/>
    <property type="evidence" value="ECO:0007669"/>
    <property type="project" value="TreeGrafter"/>
</dbReference>
<dbReference type="GO" id="GO:0016493">
    <property type="term" value="F:C-C chemokine receptor activity"/>
    <property type="evidence" value="ECO:0007669"/>
    <property type="project" value="TreeGrafter"/>
</dbReference>
<dbReference type="GeneID" id="103120959"/>
<dbReference type="GO" id="GO:0006954">
    <property type="term" value="P:inflammatory response"/>
    <property type="evidence" value="ECO:0007669"/>
    <property type="project" value="TreeGrafter"/>
</dbReference>
<dbReference type="AlphaFoldDB" id="A0A1S3A9H9"/>
<feature type="compositionally biased region" description="Basic and acidic residues" evidence="11">
    <location>
        <begin position="335"/>
        <end position="353"/>
    </location>
</feature>
<dbReference type="Proteomes" id="UP001652624">
    <property type="component" value="Chromosome 12"/>
</dbReference>
<keyword evidence="14" id="KW-1185">Reference proteome</keyword>
<evidence type="ECO:0000256" key="4">
    <source>
        <dbReference type="ARBA" id="ARBA00022989"/>
    </source>
</evidence>
<accession>A0A1S3A9H9</accession>
<evidence type="ECO:0000256" key="11">
    <source>
        <dbReference type="SAM" id="MobiDB-lite"/>
    </source>
</evidence>
<evidence type="ECO:0000313" key="17">
    <source>
        <dbReference type="RefSeq" id="XP_060060850.1"/>
    </source>
</evidence>
<evidence type="ECO:0000256" key="6">
    <source>
        <dbReference type="ARBA" id="ARBA00023136"/>
    </source>
</evidence>
<dbReference type="InParanoid" id="A0A1S3A9H9"/>
<evidence type="ECO:0000256" key="12">
    <source>
        <dbReference type="SAM" id="Phobius"/>
    </source>
</evidence>
<evidence type="ECO:0000256" key="1">
    <source>
        <dbReference type="ARBA" id="ARBA00004651"/>
    </source>
</evidence>
<dbReference type="eggNOG" id="KOG3656">
    <property type="taxonomic scope" value="Eukaryota"/>
</dbReference>
<feature type="domain" description="G-protein coupled receptors family 1 profile" evidence="13">
    <location>
        <begin position="62"/>
        <end position="312"/>
    </location>
</feature>
<dbReference type="GO" id="GO:0005737">
    <property type="term" value="C:cytoplasm"/>
    <property type="evidence" value="ECO:0007669"/>
    <property type="project" value="TreeGrafter"/>
</dbReference>
<keyword evidence="9" id="KW-0325">Glycoprotein</keyword>
<evidence type="ECO:0000256" key="2">
    <source>
        <dbReference type="ARBA" id="ARBA00022475"/>
    </source>
</evidence>
<dbReference type="PANTHER" id="PTHR10489:SF655">
    <property type="entry name" value="C-C CHEMOKINE RECEPTOR-LIKE 2"/>
    <property type="match status" value="1"/>
</dbReference>
<dbReference type="GO" id="GO:0007204">
    <property type="term" value="P:positive regulation of cytosolic calcium ion concentration"/>
    <property type="evidence" value="ECO:0007669"/>
    <property type="project" value="TreeGrafter"/>
</dbReference>
<dbReference type="InterPro" id="IPR050119">
    <property type="entry name" value="CCR1-9-like"/>
</dbReference>
<dbReference type="PROSITE" id="PS50262">
    <property type="entry name" value="G_PROTEIN_RECEP_F1_2"/>
    <property type="match status" value="1"/>
</dbReference>
<dbReference type="GO" id="GO:0019957">
    <property type="term" value="F:C-C chemokine binding"/>
    <property type="evidence" value="ECO:0007669"/>
    <property type="project" value="TreeGrafter"/>
</dbReference>
<evidence type="ECO:0000256" key="5">
    <source>
        <dbReference type="ARBA" id="ARBA00023040"/>
    </source>
</evidence>
<protein>
    <submittedName>
        <fullName evidence="16 17">C-C chemokine receptor-like 2</fullName>
    </submittedName>
    <submittedName>
        <fullName evidence="15">Chemokine C-C motif receptor-like 2</fullName>
    </submittedName>
</protein>
<dbReference type="Gene3D" id="1.20.1070.10">
    <property type="entry name" value="Rhodopsin 7-helix transmembrane proteins"/>
    <property type="match status" value="1"/>
</dbReference>
<dbReference type="PRINTS" id="PR00657">
    <property type="entry name" value="CCCHEMOKINER"/>
</dbReference>
<organism evidence="14 15">
    <name type="scientific">Erinaceus europaeus</name>
    <name type="common">Western European hedgehog</name>
    <dbReference type="NCBI Taxonomy" id="9365"/>
    <lineage>
        <taxon>Eukaryota</taxon>
        <taxon>Metazoa</taxon>
        <taxon>Chordata</taxon>
        <taxon>Craniata</taxon>
        <taxon>Vertebrata</taxon>
        <taxon>Euteleostomi</taxon>
        <taxon>Mammalia</taxon>
        <taxon>Eutheria</taxon>
        <taxon>Laurasiatheria</taxon>
        <taxon>Eulipotyphla</taxon>
        <taxon>Erinaceidae</taxon>
        <taxon>Erinaceinae</taxon>
        <taxon>Erinaceus</taxon>
    </lineage>
</organism>
<dbReference type="InterPro" id="IPR000355">
    <property type="entry name" value="Chemokine_rcpt"/>
</dbReference>
<feature type="transmembrane region" description="Helical" evidence="12">
    <location>
        <begin position="151"/>
        <end position="172"/>
    </location>
</feature>
<dbReference type="Pfam" id="PF00001">
    <property type="entry name" value="7tm_1"/>
    <property type="match status" value="1"/>
</dbReference>
<feature type="region of interest" description="Disordered" evidence="11">
    <location>
        <begin position="332"/>
        <end position="353"/>
    </location>
</feature>
<dbReference type="RefSeq" id="XP_060060849.1">
    <property type="nucleotide sequence ID" value="XM_060204866.1"/>
</dbReference>
<reference evidence="15" key="1">
    <citation type="submission" date="2025-04" db="UniProtKB">
        <authorList>
            <consortium name="RefSeq"/>
        </authorList>
    </citation>
    <scope>IDENTIFICATION</scope>
</reference>
<dbReference type="FunCoup" id="A0A1S3A9H9">
    <property type="interactions" value="172"/>
</dbReference>
<keyword evidence="6 12" id="KW-0472">Membrane</keyword>
<dbReference type="GO" id="GO:0060326">
    <property type="term" value="P:cell chemotaxis"/>
    <property type="evidence" value="ECO:0007669"/>
    <property type="project" value="TreeGrafter"/>
</dbReference>
<dbReference type="GO" id="GO:0009897">
    <property type="term" value="C:external side of plasma membrane"/>
    <property type="evidence" value="ECO:0007669"/>
    <property type="project" value="TreeGrafter"/>
</dbReference>
<evidence type="ECO:0000256" key="9">
    <source>
        <dbReference type="ARBA" id="ARBA00023180"/>
    </source>
</evidence>
<evidence type="ECO:0000313" key="15">
    <source>
        <dbReference type="RefSeq" id="XP_007531512.1"/>
    </source>
</evidence>
<evidence type="ECO:0000256" key="8">
    <source>
        <dbReference type="ARBA" id="ARBA00023170"/>
    </source>
</evidence>
<dbReference type="InterPro" id="IPR017452">
    <property type="entry name" value="GPCR_Rhodpsn_7TM"/>
</dbReference>
<evidence type="ECO:0000256" key="7">
    <source>
        <dbReference type="ARBA" id="ARBA00023157"/>
    </source>
</evidence>
<dbReference type="PRINTS" id="PR00237">
    <property type="entry name" value="GPCRRHODOPSN"/>
</dbReference>
<evidence type="ECO:0000256" key="3">
    <source>
        <dbReference type="ARBA" id="ARBA00022692"/>
    </source>
</evidence>
<evidence type="ECO:0000313" key="16">
    <source>
        <dbReference type="RefSeq" id="XP_060060849.1"/>
    </source>
</evidence>
<feature type="transmembrane region" description="Helical" evidence="12">
    <location>
        <begin position="219"/>
        <end position="239"/>
    </location>
</feature>
<gene>
    <name evidence="15" type="primary">LOC103120959</name>
    <name evidence="16 17" type="synonym">CCRL2</name>
</gene>
<feature type="transmembrane region" description="Helical" evidence="12">
    <location>
        <begin position="83"/>
        <end position="102"/>
    </location>
</feature>
<evidence type="ECO:0000259" key="13">
    <source>
        <dbReference type="PROSITE" id="PS50262"/>
    </source>
</evidence>
<feature type="transmembrane region" description="Helical" evidence="12">
    <location>
        <begin position="51"/>
        <end position="71"/>
    </location>
</feature>
<sequence length="353" mass="38766">MENCTSAPSPEEDDYEEYDVLIVGNLSDHEDAEPCAHYNGRPLSAQLVPRLYSTLFAAGLLSNVVVVLVLVKHKGLRQVENIYFLNVALSNLCFLLSLPLWAHAASHGGVPGELACRFLEGLSALGLCGEALGCMLLAVHRCLAFSAGRRLSWAASSVPCGVTVSLLAWVLVTLFTLPELMSPIPQRDGWAARCSAISPLFLPAEEPFWKDFLTLKTNVLGFLLPLLALLALLACSEGLSSRDRRHDLDRLALAMLAVFLLMWGPYNVTLFLWTYEEHFSLQDCQTAYALHRAVHVTKIIADVHCCANPLLYVLLDRAFRGHLGRLCPGCGRAPPSREARDPPREEHGHCTGV</sequence>
<keyword evidence="8" id="KW-0675">Receptor</keyword>
<keyword evidence="2" id="KW-1003">Cell membrane</keyword>
<keyword evidence="4 12" id="KW-1133">Transmembrane helix</keyword>
<keyword evidence="3 12" id="KW-0812">Transmembrane</keyword>
<proteinExistence type="predicted"/>
<dbReference type="SUPFAM" id="SSF81321">
    <property type="entry name" value="Family A G protein-coupled receptor-like"/>
    <property type="match status" value="1"/>
</dbReference>
<feature type="transmembrane region" description="Helical" evidence="12">
    <location>
        <begin position="122"/>
        <end position="139"/>
    </location>
</feature>
<keyword evidence="5" id="KW-0297">G-protein coupled receptor</keyword>
<dbReference type="OrthoDB" id="9802979at2759"/>
<keyword evidence="7" id="KW-1015">Disulfide bond</keyword>
<name>A0A1S3A9H9_ERIEU</name>
<dbReference type="InterPro" id="IPR000276">
    <property type="entry name" value="GPCR_Rhodpsn"/>
</dbReference>
<feature type="transmembrane region" description="Helical" evidence="12">
    <location>
        <begin position="251"/>
        <end position="275"/>
    </location>
</feature>
<evidence type="ECO:0000313" key="14">
    <source>
        <dbReference type="Proteomes" id="UP001652624"/>
    </source>
</evidence>
<dbReference type="PANTHER" id="PTHR10489">
    <property type="entry name" value="CELL ADHESION MOLECULE"/>
    <property type="match status" value="1"/>
</dbReference>
<dbReference type="STRING" id="9365.ENSEEUP00000009927"/>
<dbReference type="GO" id="GO:0006955">
    <property type="term" value="P:immune response"/>
    <property type="evidence" value="ECO:0007669"/>
    <property type="project" value="TreeGrafter"/>
</dbReference>
<dbReference type="RefSeq" id="XP_060060850.1">
    <property type="nucleotide sequence ID" value="XM_060204867.1"/>
</dbReference>
<evidence type="ECO:0000256" key="10">
    <source>
        <dbReference type="ARBA" id="ARBA00023224"/>
    </source>
</evidence>